<name>A0AAV0VIB7_9HEMI</name>
<proteinExistence type="predicted"/>
<evidence type="ECO:0000256" key="1">
    <source>
        <dbReference type="SAM" id="MobiDB-lite"/>
    </source>
</evidence>
<reference evidence="2 3" key="1">
    <citation type="submission" date="2023-01" db="EMBL/GenBank/DDBJ databases">
        <authorList>
            <person name="Whitehead M."/>
        </authorList>
    </citation>
    <scope>NUCLEOTIDE SEQUENCE [LARGE SCALE GENOMIC DNA]</scope>
</reference>
<dbReference type="AlphaFoldDB" id="A0AAV0VIB7"/>
<protein>
    <submittedName>
        <fullName evidence="2">Uncharacterized protein</fullName>
    </submittedName>
</protein>
<sequence>MEMLMAVVRGPNRVRTANSATATAAADTRCAQAKRDRSNSSPPPPSQWSPWSRVLQRTPFTCPAGRRNGSSHATLSSTVSRGGVFGKFAWHRQERDPRAPDGHGRKGN</sequence>
<organism evidence="2 3">
    <name type="scientific">Macrosiphum euphorbiae</name>
    <name type="common">potato aphid</name>
    <dbReference type="NCBI Taxonomy" id="13131"/>
    <lineage>
        <taxon>Eukaryota</taxon>
        <taxon>Metazoa</taxon>
        <taxon>Ecdysozoa</taxon>
        <taxon>Arthropoda</taxon>
        <taxon>Hexapoda</taxon>
        <taxon>Insecta</taxon>
        <taxon>Pterygota</taxon>
        <taxon>Neoptera</taxon>
        <taxon>Paraneoptera</taxon>
        <taxon>Hemiptera</taxon>
        <taxon>Sternorrhyncha</taxon>
        <taxon>Aphidomorpha</taxon>
        <taxon>Aphidoidea</taxon>
        <taxon>Aphididae</taxon>
        <taxon>Macrosiphini</taxon>
        <taxon>Macrosiphum</taxon>
    </lineage>
</organism>
<gene>
    <name evidence="2" type="ORF">MEUPH1_LOCUS1177</name>
</gene>
<evidence type="ECO:0000313" key="2">
    <source>
        <dbReference type="EMBL" id="CAI6343988.1"/>
    </source>
</evidence>
<evidence type="ECO:0000313" key="3">
    <source>
        <dbReference type="Proteomes" id="UP001160148"/>
    </source>
</evidence>
<feature type="compositionally biased region" description="Low complexity" evidence="1">
    <location>
        <begin position="13"/>
        <end position="31"/>
    </location>
</feature>
<accession>A0AAV0VIB7</accession>
<dbReference type="Proteomes" id="UP001160148">
    <property type="component" value="Unassembled WGS sequence"/>
</dbReference>
<feature type="compositionally biased region" description="Polar residues" evidence="1">
    <location>
        <begin position="68"/>
        <end position="80"/>
    </location>
</feature>
<dbReference type="EMBL" id="CARXXK010000001">
    <property type="protein sequence ID" value="CAI6343988.1"/>
    <property type="molecule type" value="Genomic_DNA"/>
</dbReference>
<keyword evidence="3" id="KW-1185">Reference proteome</keyword>
<feature type="region of interest" description="Disordered" evidence="1">
    <location>
        <begin position="9"/>
        <end position="108"/>
    </location>
</feature>
<comment type="caution">
    <text evidence="2">The sequence shown here is derived from an EMBL/GenBank/DDBJ whole genome shotgun (WGS) entry which is preliminary data.</text>
</comment>
<feature type="compositionally biased region" description="Basic and acidic residues" evidence="1">
    <location>
        <begin position="91"/>
        <end position="108"/>
    </location>
</feature>